<dbReference type="EMBL" id="MUGY01000013">
    <property type="protein sequence ID" value="OXA93587.1"/>
    <property type="molecule type" value="Genomic_DNA"/>
</dbReference>
<dbReference type="AlphaFoldDB" id="A0A086AQW3"/>
<dbReference type="eggNOG" id="COG3146">
    <property type="taxonomic scope" value="Bacteria"/>
</dbReference>
<reference evidence="1 3" key="1">
    <citation type="submission" date="2014-07" db="EMBL/GenBank/DDBJ databases">
        <title>Genome of Flavobacterium hydatis DSM 2063.</title>
        <authorList>
            <person name="Pipes S.E."/>
            <person name="Stropko S.J."/>
            <person name="Newman J.D."/>
        </authorList>
    </citation>
    <scope>NUCLEOTIDE SEQUENCE [LARGE SCALE GENOMIC DNA]</scope>
    <source>
        <strain evidence="1 3">DSM 2063</strain>
    </source>
</reference>
<proteinExistence type="predicted"/>
<evidence type="ECO:0000313" key="3">
    <source>
        <dbReference type="Proteomes" id="UP000028712"/>
    </source>
</evidence>
<dbReference type="Gene3D" id="3.40.630.30">
    <property type="match status" value="1"/>
</dbReference>
<dbReference type="RefSeq" id="WP_035618978.1">
    <property type="nucleotide sequence ID" value="NZ_JBEWQG010000002.1"/>
</dbReference>
<comment type="caution">
    <text evidence="1">The sequence shown here is derived from an EMBL/GenBank/DDBJ whole genome shotgun (WGS) entry which is preliminary data.</text>
</comment>
<dbReference type="EMBL" id="JPRM01000004">
    <property type="protein sequence ID" value="KFF19077.1"/>
    <property type="molecule type" value="Genomic_DNA"/>
</dbReference>
<organism evidence="1 3">
    <name type="scientific">Flavobacterium hydatis</name>
    <name type="common">Cytophaga aquatilis</name>
    <dbReference type="NCBI Taxonomy" id="991"/>
    <lineage>
        <taxon>Bacteria</taxon>
        <taxon>Pseudomonadati</taxon>
        <taxon>Bacteroidota</taxon>
        <taxon>Flavobacteriia</taxon>
        <taxon>Flavobacteriales</taxon>
        <taxon>Flavobacteriaceae</taxon>
        <taxon>Flavobacterium</taxon>
    </lineage>
</organism>
<dbReference type="InterPro" id="IPR016181">
    <property type="entry name" value="Acyl_CoA_acyltransferase"/>
</dbReference>
<keyword evidence="4" id="KW-1185">Reference proteome</keyword>
<evidence type="ECO:0000313" key="1">
    <source>
        <dbReference type="EMBL" id="KFF19077.1"/>
    </source>
</evidence>
<dbReference type="Proteomes" id="UP000028712">
    <property type="component" value="Unassembled WGS sequence"/>
</dbReference>
<evidence type="ECO:0000313" key="2">
    <source>
        <dbReference type="EMBL" id="OXA93587.1"/>
    </source>
</evidence>
<accession>A0A086AQW3</accession>
<reference evidence="2 4" key="2">
    <citation type="submission" date="2016-11" db="EMBL/GenBank/DDBJ databases">
        <title>Whole genomes of Flavobacteriaceae.</title>
        <authorList>
            <person name="Stine C."/>
            <person name="Li C."/>
            <person name="Tadesse D."/>
        </authorList>
    </citation>
    <scope>NUCLEOTIDE SEQUENCE [LARGE SCALE GENOMIC DNA]</scope>
    <source>
        <strain evidence="2 4">ATCC 29551</strain>
    </source>
</reference>
<dbReference type="STRING" id="991.IW20_03760"/>
<dbReference type="OrthoDB" id="9808687at2"/>
<evidence type="ECO:0000313" key="4">
    <source>
        <dbReference type="Proteomes" id="UP000198424"/>
    </source>
</evidence>
<sequence>MKNYTVKLYQETDYEKWNDFIGQAKNATFLFHRDFMEYHKDRFEDFSLLIYENEKLVSVLPANRVNDIVYSHQGLTYGGLVYGENTKLVSIIEIFKRILIFFKENVITKLHLKTLPSIYHLKPAEEIQYALFLAEAKLVRRDSLSVLDLSQENKISKIRKRGIQKALSNELIIKEEDYLEGFWNEILIPNLDKKHNTNPVHTLEEINYLKSIFPDSIRHFNVYHNDKIVAGTTVFESKNVAHCQYISKNENQGNLGSLDFLFEFLIKEAFVEKHFFDFGISNENQGKKLNEGLSYWKESFGASTIVHDFYEVETINSSLLNNTLL</sequence>
<gene>
    <name evidence="2" type="ORF">B0A62_12595</name>
    <name evidence="1" type="ORF">IW20_03760</name>
</gene>
<dbReference type="SUPFAM" id="SSF55729">
    <property type="entry name" value="Acyl-CoA N-acyltransferases (Nat)"/>
    <property type="match status" value="1"/>
</dbReference>
<protein>
    <submittedName>
        <fullName evidence="2">GNAT family N-acetyltransferase</fullName>
    </submittedName>
</protein>
<name>A0A086AQW3_FLAHY</name>
<dbReference type="Proteomes" id="UP000198424">
    <property type="component" value="Unassembled WGS sequence"/>
</dbReference>